<sequence>MKKKLSQKWTNFQYWLRFLIIILLGIGVFFRFVNIDKKNYWGDEVLSSLRISGYTQSEMKTQLSDGRLIDIEDLHKYQHPNPEKNAIDTIKGIILEDSQILPLYILITRFWVECFGNSIAAVRSFSAFISLLTFPCFYWLCQELFESSLVGWIAIGLVAISPIHIVYAQEARSYSLAIVAILISSVALLRAMRLQTKVSWCIYVATLSIGFYTHLFFTLVAFAQGIYVVAIERFRLSKTLIYYLLSLLAGFLTFVPWIWIIITNPQPEAVTWASTKQTLFMSVVRWAGIFSRAFLDLGISPNEPGKLKFVLIPFILIILALISYSIYFVCRRTSKKVWLFVLTLIGSVGLPLLITDFVFQKRLATSRYTLPSVLGIQLAVAYLFTTKIASISTKTWQKKFWSLVAFMVITSEVLSCMVHSQAQIWWNQFPDKYQEYPKIANIINQGKKPLLISDEDNIIPPLQVLTNLIDPKVKFQIVGKNQLPEITNGFSDIFLFLFEPSDFLKAGVEKVYNSKLQQVDDFLWKITKSN</sequence>
<dbReference type="AlphaFoldDB" id="A0A367RD99"/>
<keyword evidence="5 8" id="KW-0812">Transmembrane</keyword>
<keyword evidence="6 8" id="KW-1133">Transmembrane helix</keyword>
<protein>
    <recommendedName>
        <fullName evidence="9">Glycosyltransferase RgtA/B/C/D-like domain-containing protein</fullName>
    </recommendedName>
</protein>
<gene>
    <name evidence="10" type="ORF">A6769_24055</name>
</gene>
<evidence type="ECO:0000256" key="7">
    <source>
        <dbReference type="ARBA" id="ARBA00023136"/>
    </source>
</evidence>
<dbReference type="Pfam" id="PF13231">
    <property type="entry name" value="PMT_2"/>
    <property type="match status" value="1"/>
</dbReference>
<keyword evidence="3" id="KW-0328">Glycosyltransferase</keyword>
<feature type="transmembrane region" description="Helical" evidence="8">
    <location>
        <begin position="173"/>
        <end position="189"/>
    </location>
</feature>
<comment type="caution">
    <text evidence="10">The sequence shown here is derived from an EMBL/GenBank/DDBJ whole genome shotgun (WGS) entry which is preliminary data.</text>
</comment>
<evidence type="ECO:0000256" key="3">
    <source>
        <dbReference type="ARBA" id="ARBA00022676"/>
    </source>
</evidence>
<name>A0A367RD99_NOSPU</name>
<dbReference type="GO" id="GO:0009103">
    <property type="term" value="P:lipopolysaccharide biosynthetic process"/>
    <property type="evidence" value="ECO:0007669"/>
    <property type="project" value="UniProtKB-ARBA"/>
</dbReference>
<evidence type="ECO:0000256" key="4">
    <source>
        <dbReference type="ARBA" id="ARBA00022679"/>
    </source>
</evidence>
<evidence type="ECO:0000313" key="10">
    <source>
        <dbReference type="EMBL" id="RCJ33810.1"/>
    </source>
</evidence>
<dbReference type="PANTHER" id="PTHR33908:SF3">
    <property type="entry name" value="UNDECAPRENYL PHOSPHATE-ALPHA-4-AMINO-4-DEOXY-L-ARABINOSE ARABINOSYL TRANSFERASE"/>
    <property type="match status" value="1"/>
</dbReference>
<accession>A0A367RD99</accession>
<evidence type="ECO:0000256" key="6">
    <source>
        <dbReference type="ARBA" id="ARBA00022989"/>
    </source>
</evidence>
<dbReference type="Proteomes" id="UP000252085">
    <property type="component" value="Unassembled WGS sequence"/>
</dbReference>
<feature type="transmembrane region" description="Helical" evidence="8">
    <location>
        <begin position="201"/>
        <end position="228"/>
    </location>
</feature>
<evidence type="ECO:0000256" key="2">
    <source>
        <dbReference type="ARBA" id="ARBA00022475"/>
    </source>
</evidence>
<feature type="transmembrane region" description="Helical" evidence="8">
    <location>
        <begin position="240"/>
        <end position="262"/>
    </location>
</feature>
<evidence type="ECO:0000313" key="11">
    <source>
        <dbReference type="Proteomes" id="UP000252085"/>
    </source>
</evidence>
<evidence type="ECO:0000256" key="1">
    <source>
        <dbReference type="ARBA" id="ARBA00004651"/>
    </source>
</evidence>
<dbReference type="GO" id="GO:0016763">
    <property type="term" value="F:pentosyltransferase activity"/>
    <property type="evidence" value="ECO:0007669"/>
    <property type="project" value="TreeGrafter"/>
</dbReference>
<evidence type="ECO:0000256" key="8">
    <source>
        <dbReference type="SAM" id="Phobius"/>
    </source>
</evidence>
<feature type="domain" description="Glycosyltransferase RgtA/B/C/D-like" evidence="9">
    <location>
        <begin position="102"/>
        <end position="259"/>
    </location>
</feature>
<feature type="transmembrane region" description="Helical" evidence="8">
    <location>
        <begin position="12"/>
        <end position="33"/>
    </location>
</feature>
<dbReference type="InterPro" id="IPR038731">
    <property type="entry name" value="RgtA/B/C-like"/>
</dbReference>
<dbReference type="GO" id="GO:0010041">
    <property type="term" value="P:response to iron(III) ion"/>
    <property type="evidence" value="ECO:0007669"/>
    <property type="project" value="TreeGrafter"/>
</dbReference>
<dbReference type="EMBL" id="LXQE01000158">
    <property type="protein sequence ID" value="RCJ33810.1"/>
    <property type="molecule type" value="Genomic_DNA"/>
</dbReference>
<feature type="transmembrane region" description="Helical" evidence="8">
    <location>
        <begin position="311"/>
        <end position="330"/>
    </location>
</feature>
<dbReference type="PANTHER" id="PTHR33908">
    <property type="entry name" value="MANNOSYLTRANSFERASE YKCB-RELATED"/>
    <property type="match status" value="1"/>
</dbReference>
<comment type="subcellular location">
    <subcellularLocation>
        <location evidence="1">Cell membrane</location>
        <topology evidence="1">Multi-pass membrane protein</topology>
    </subcellularLocation>
</comment>
<keyword evidence="7 8" id="KW-0472">Membrane</keyword>
<evidence type="ECO:0000256" key="5">
    <source>
        <dbReference type="ARBA" id="ARBA00022692"/>
    </source>
</evidence>
<evidence type="ECO:0000259" key="9">
    <source>
        <dbReference type="Pfam" id="PF13231"/>
    </source>
</evidence>
<organism evidence="10 11">
    <name type="scientific">Nostoc punctiforme NIES-2108</name>
    <dbReference type="NCBI Taxonomy" id="1356359"/>
    <lineage>
        <taxon>Bacteria</taxon>
        <taxon>Bacillati</taxon>
        <taxon>Cyanobacteriota</taxon>
        <taxon>Cyanophyceae</taxon>
        <taxon>Nostocales</taxon>
        <taxon>Nostocaceae</taxon>
        <taxon>Nostoc</taxon>
    </lineage>
</organism>
<keyword evidence="2" id="KW-1003">Cell membrane</keyword>
<feature type="transmembrane region" description="Helical" evidence="8">
    <location>
        <begin position="370"/>
        <end position="388"/>
    </location>
</feature>
<keyword evidence="4" id="KW-0808">Transferase</keyword>
<proteinExistence type="predicted"/>
<dbReference type="GO" id="GO:0005886">
    <property type="term" value="C:plasma membrane"/>
    <property type="evidence" value="ECO:0007669"/>
    <property type="project" value="UniProtKB-SubCell"/>
</dbReference>
<feature type="transmembrane region" description="Helical" evidence="8">
    <location>
        <begin position="148"/>
        <end position="167"/>
    </location>
</feature>
<reference evidence="10 11" key="1">
    <citation type="submission" date="2016-04" db="EMBL/GenBank/DDBJ databases">
        <authorList>
            <person name="Evans L.H."/>
            <person name="Alamgir A."/>
            <person name="Owens N."/>
            <person name="Weber N.D."/>
            <person name="Virtaneva K."/>
            <person name="Barbian K."/>
            <person name="Babar A."/>
            <person name="Rosenke K."/>
        </authorList>
    </citation>
    <scope>NUCLEOTIDE SEQUENCE [LARGE SCALE GENOMIC DNA]</scope>
    <source>
        <strain evidence="10">NIES-2108</strain>
    </source>
</reference>
<feature type="transmembrane region" description="Helical" evidence="8">
    <location>
        <begin position="120"/>
        <end position="141"/>
    </location>
</feature>
<feature type="transmembrane region" description="Helical" evidence="8">
    <location>
        <begin position="337"/>
        <end position="358"/>
    </location>
</feature>
<dbReference type="InterPro" id="IPR050297">
    <property type="entry name" value="LipidA_mod_glycosyltrf_83"/>
</dbReference>